<dbReference type="RefSeq" id="WP_093833113.1">
    <property type="nucleotide sequence ID" value="NZ_FOLQ01000021.1"/>
</dbReference>
<accession>A0A1I2E6Z1</accession>
<organism evidence="1 2">
    <name type="scientific">Spirosoma endophyticum</name>
    <dbReference type="NCBI Taxonomy" id="662367"/>
    <lineage>
        <taxon>Bacteria</taxon>
        <taxon>Pseudomonadati</taxon>
        <taxon>Bacteroidota</taxon>
        <taxon>Cytophagia</taxon>
        <taxon>Cytophagales</taxon>
        <taxon>Cytophagaceae</taxon>
        <taxon>Spirosoma</taxon>
    </lineage>
</organism>
<name>A0A1I2E6Z1_9BACT</name>
<dbReference type="EMBL" id="FOLQ01000021">
    <property type="protein sequence ID" value="SFE88261.1"/>
    <property type="molecule type" value="Genomic_DNA"/>
</dbReference>
<keyword evidence="2" id="KW-1185">Reference proteome</keyword>
<dbReference type="AlphaFoldDB" id="A0A1I2E6Z1"/>
<sequence>MSNIQSRLEASIQQAKQEIEIHTDMEKHGDPEMQSVHRLQLIEWTERLANLTWIQTGEIIGTYHPVAVD</sequence>
<protein>
    <submittedName>
        <fullName evidence="1">Uncharacterized protein</fullName>
    </submittedName>
</protein>
<dbReference type="STRING" id="662367.SAMN05216167_12135"/>
<dbReference type="Proteomes" id="UP000198598">
    <property type="component" value="Unassembled WGS sequence"/>
</dbReference>
<proteinExistence type="predicted"/>
<gene>
    <name evidence="1" type="ORF">SAMN05216167_12135</name>
</gene>
<evidence type="ECO:0000313" key="1">
    <source>
        <dbReference type="EMBL" id="SFE88261.1"/>
    </source>
</evidence>
<reference evidence="1 2" key="1">
    <citation type="submission" date="2016-10" db="EMBL/GenBank/DDBJ databases">
        <authorList>
            <person name="de Groot N.N."/>
        </authorList>
    </citation>
    <scope>NUCLEOTIDE SEQUENCE [LARGE SCALE GENOMIC DNA]</scope>
    <source>
        <strain evidence="1 2">DSM 26130</strain>
    </source>
</reference>
<evidence type="ECO:0000313" key="2">
    <source>
        <dbReference type="Proteomes" id="UP000198598"/>
    </source>
</evidence>